<evidence type="ECO:0000256" key="5">
    <source>
        <dbReference type="ARBA" id="ARBA00022801"/>
    </source>
</evidence>
<dbReference type="InterPro" id="IPR000801">
    <property type="entry name" value="Esterase-like"/>
</dbReference>
<keyword evidence="9" id="KW-1185">Reference proteome</keyword>
<dbReference type="Pfam" id="PF00756">
    <property type="entry name" value="Esterase"/>
    <property type="match status" value="1"/>
</dbReference>
<dbReference type="PANTHER" id="PTHR10061:SF0">
    <property type="entry name" value="S-FORMYLGLUTATHIONE HYDROLASE"/>
    <property type="match status" value="1"/>
</dbReference>
<protein>
    <recommendedName>
        <fullName evidence="3 7">S-formylglutathione hydrolase</fullName>
        <ecNumber evidence="2 7">3.1.2.12</ecNumber>
    </recommendedName>
</protein>
<dbReference type="PANTHER" id="PTHR10061">
    <property type="entry name" value="S-FORMYLGLUTATHIONE HYDROLASE"/>
    <property type="match status" value="1"/>
</dbReference>
<dbReference type="GO" id="GO:0005829">
    <property type="term" value="C:cytosol"/>
    <property type="evidence" value="ECO:0007669"/>
    <property type="project" value="TreeGrafter"/>
</dbReference>
<feature type="active site" description="Charge relay system" evidence="6">
    <location>
        <position position="230"/>
    </location>
</feature>
<evidence type="ECO:0000313" key="8">
    <source>
        <dbReference type="EMBL" id="VUG18366.1"/>
    </source>
</evidence>
<comment type="catalytic activity">
    <reaction evidence="7">
        <text>S-formylglutathione + H2O = formate + glutathione + H(+)</text>
        <dbReference type="Rhea" id="RHEA:14961"/>
        <dbReference type="ChEBI" id="CHEBI:15377"/>
        <dbReference type="ChEBI" id="CHEBI:15378"/>
        <dbReference type="ChEBI" id="CHEBI:15740"/>
        <dbReference type="ChEBI" id="CHEBI:57688"/>
        <dbReference type="ChEBI" id="CHEBI:57925"/>
        <dbReference type="EC" id="3.1.2.12"/>
    </reaction>
</comment>
<evidence type="ECO:0000256" key="4">
    <source>
        <dbReference type="ARBA" id="ARBA00022487"/>
    </source>
</evidence>
<comment type="similarity">
    <text evidence="1 7">Belongs to the esterase D family.</text>
</comment>
<dbReference type="InterPro" id="IPR029058">
    <property type="entry name" value="AB_hydrolase_fold"/>
</dbReference>
<evidence type="ECO:0000313" key="9">
    <source>
        <dbReference type="Proteomes" id="UP000478008"/>
    </source>
</evidence>
<dbReference type="NCBIfam" id="TIGR02821">
    <property type="entry name" value="fghA_ester_D"/>
    <property type="match status" value="1"/>
</dbReference>
<feature type="active site" description="Charge relay system" evidence="6">
    <location>
        <position position="267"/>
    </location>
</feature>
<sequence>MGFTVDQSIKSFDGRLLKLSHKSEVTHTEMAVNVYLPQQYFAEGSKKLPILLYLSGLTCTPNNASEKAFFQPYANKYGFAVVYPDTSPRGANVAGEDDSWDFGTGAGFYLDATEEPWSKNYRMYTYLLKELLPLIGKEYERLDTTNISICGHSMGGYGALMLYLKNPDIFNSCSAFAPIANPSNCQWGQKCFGNYLGSDKAKWAQYDPCELIHNFKGEKKPILIHQGTADNFYRRDHQLQPENLVKAAKNSPLDGLIDLKLVDGYDHSYYFISSFVADHCAFHAKYMGLD</sequence>
<dbReference type="GO" id="GO:0046294">
    <property type="term" value="P:formaldehyde catabolic process"/>
    <property type="evidence" value="ECO:0007669"/>
    <property type="project" value="InterPro"/>
</dbReference>
<dbReference type="EC" id="3.1.2.12" evidence="2 7"/>
<dbReference type="InterPro" id="IPR014186">
    <property type="entry name" value="S-formylglutathione_hydrol"/>
</dbReference>
<comment type="function">
    <text evidence="7">Serine hydrolase involved in the detoxification of formaldehyde.</text>
</comment>
<name>A0A7D9H031_DEKBR</name>
<evidence type="ECO:0000256" key="3">
    <source>
        <dbReference type="ARBA" id="ARBA00016774"/>
    </source>
</evidence>
<dbReference type="GO" id="GO:0018738">
    <property type="term" value="F:S-formylglutathione hydrolase activity"/>
    <property type="evidence" value="ECO:0007669"/>
    <property type="project" value="UniProtKB-EC"/>
</dbReference>
<dbReference type="GO" id="GO:0052689">
    <property type="term" value="F:carboxylic ester hydrolase activity"/>
    <property type="evidence" value="ECO:0007669"/>
    <property type="project" value="UniProtKB-KW"/>
</dbReference>
<dbReference type="SUPFAM" id="SSF53474">
    <property type="entry name" value="alpha/beta-Hydrolases"/>
    <property type="match status" value="1"/>
</dbReference>
<dbReference type="Proteomes" id="UP000478008">
    <property type="component" value="Unassembled WGS sequence"/>
</dbReference>
<keyword evidence="4 7" id="KW-0719">Serine esterase</keyword>
<evidence type="ECO:0000256" key="6">
    <source>
        <dbReference type="PIRSR" id="PIRSR614186-1"/>
    </source>
</evidence>
<feature type="active site" description="Charge relay system" evidence="6">
    <location>
        <position position="153"/>
    </location>
</feature>
<reference evidence="8 9" key="1">
    <citation type="submission" date="2019-07" db="EMBL/GenBank/DDBJ databases">
        <authorList>
            <person name="Friedrich A."/>
            <person name="Schacherer J."/>
        </authorList>
    </citation>
    <scope>NUCLEOTIDE SEQUENCE [LARGE SCALE GENOMIC DNA]</scope>
</reference>
<dbReference type="AlphaFoldDB" id="A0A7D9H031"/>
<gene>
    <name evidence="8" type="ORF">DEBR0S3_08878G</name>
</gene>
<evidence type="ECO:0000256" key="2">
    <source>
        <dbReference type="ARBA" id="ARBA00012479"/>
    </source>
</evidence>
<accession>A0A7D9H031</accession>
<proteinExistence type="inferred from homology"/>
<evidence type="ECO:0000256" key="7">
    <source>
        <dbReference type="RuleBase" id="RU363068"/>
    </source>
</evidence>
<dbReference type="EMBL" id="CABFWN010000003">
    <property type="protein sequence ID" value="VUG18366.1"/>
    <property type="molecule type" value="Genomic_DNA"/>
</dbReference>
<evidence type="ECO:0000256" key="1">
    <source>
        <dbReference type="ARBA" id="ARBA00005622"/>
    </source>
</evidence>
<comment type="subcellular location">
    <subcellularLocation>
        <location evidence="7">Cytoplasm</location>
    </subcellularLocation>
</comment>
<keyword evidence="7" id="KW-0963">Cytoplasm</keyword>
<dbReference type="FunFam" id="3.40.50.1820:FF:000002">
    <property type="entry name" value="S-formylglutathione hydrolase"/>
    <property type="match status" value="1"/>
</dbReference>
<dbReference type="Gene3D" id="3.40.50.1820">
    <property type="entry name" value="alpha/beta hydrolase"/>
    <property type="match status" value="1"/>
</dbReference>
<organism evidence="8 9">
    <name type="scientific">Dekkera bruxellensis</name>
    <name type="common">Brettanomyces custersii</name>
    <dbReference type="NCBI Taxonomy" id="5007"/>
    <lineage>
        <taxon>Eukaryota</taxon>
        <taxon>Fungi</taxon>
        <taxon>Dikarya</taxon>
        <taxon>Ascomycota</taxon>
        <taxon>Saccharomycotina</taxon>
        <taxon>Pichiomycetes</taxon>
        <taxon>Pichiales</taxon>
        <taxon>Pichiaceae</taxon>
        <taxon>Brettanomyces</taxon>
    </lineage>
</organism>
<keyword evidence="5 7" id="KW-0378">Hydrolase</keyword>